<sequence>MKDIHIVKANPPRDKYNLAYAFLFFHGLGFLLPWNVFINAREYFIDYKLNTTLSANADYRINFVNYVGIAAQFPGLCFAAWNTFYHAGSSLFYSFYPFLGSEIAVFWGAFVSSASNPTFRFVVAMVFEVLVLLFTVVIAIIDTSEVAESFNMNCLSWFFMYLVKLTCLIITIVRAPLAIRYSGLEQAIK</sequence>
<evidence type="ECO:0000313" key="2">
    <source>
        <dbReference type="EMBL" id="VEL26439.1"/>
    </source>
</evidence>
<protein>
    <submittedName>
        <fullName evidence="2">Uncharacterized protein</fullName>
    </submittedName>
</protein>
<dbReference type="EMBL" id="CAAALY010080279">
    <property type="protein sequence ID" value="VEL26439.1"/>
    <property type="molecule type" value="Genomic_DNA"/>
</dbReference>
<feature type="transmembrane region" description="Helical" evidence="1">
    <location>
        <begin position="121"/>
        <end position="141"/>
    </location>
</feature>
<keyword evidence="1" id="KW-1133">Transmembrane helix</keyword>
<accession>A0A3S5AL01</accession>
<organism evidence="2 3">
    <name type="scientific">Protopolystoma xenopodis</name>
    <dbReference type="NCBI Taxonomy" id="117903"/>
    <lineage>
        <taxon>Eukaryota</taxon>
        <taxon>Metazoa</taxon>
        <taxon>Spiralia</taxon>
        <taxon>Lophotrochozoa</taxon>
        <taxon>Platyhelminthes</taxon>
        <taxon>Monogenea</taxon>
        <taxon>Polyopisthocotylea</taxon>
        <taxon>Polystomatidea</taxon>
        <taxon>Polystomatidae</taxon>
        <taxon>Protopolystoma</taxon>
    </lineage>
</organism>
<name>A0A3S5AL01_9PLAT</name>
<feature type="transmembrane region" description="Helical" evidence="1">
    <location>
        <begin position="93"/>
        <end position="114"/>
    </location>
</feature>
<keyword evidence="1" id="KW-0472">Membrane</keyword>
<evidence type="ECO:0000313" key="3">
    <source>
        <dbReference type="Proteomes" id="UP000784294"/>
    </source>
</evidence>
<keyword evidence="3" id="KW-1185">Reference proteome</keyword>
<reference evidence="2" key="1">
    <citation type="submission" date="2018-11" db="EMBL/GenBank/DDBJ databases">
        <authorList>
            <consortium name="Pathogen Informatics"/>
        </authorList>
    </citation>
    <scope>NUCLEOTIDE SEQUENCE</scope>
</reference>
<dbReference type="OrthoDB" id="1856718at2759"/>
<feature type="transmembrane region" description="Helical" evidence="1">
    <location>
        <begin position="59"/>
        <end position="81"/>
    </location>
</feature>
<dbReference type="AlphaFoldDB" id="A0A3S5AL01"/>
<feature type="transmembrane region" description="Helical" evidence="1">
    <location>
        <begin position="18"/>
        <end position="38"/>
    </location>
</feature>
<comment type="caution">
    <text evidence="2">The sequence shown here is derived from an EMBL/GenBank/DDBJ whole genome shotgun (WGS) entry which is preliminary data.</text>
</comment>
<gene>
    <name evidence="2" type="ORF">PXEA_LOCUS19879</name>
</gene>
<dbReference type="Proteomes" id="UP000784294">
    <property type="component" value="Unassembled WGS sequence"/>
</dbReference>
<feature type="transmembrane region" description="Helical" evidence="1">
    <location>
        <begin position="161"/>
        <end position="179"/>
    </location>
</feature>
<keyword evidence="1" id="KW-0812">Transmembrane</keyword>
<evidence type="ECO:0000256" key="1">
    <source>
        <dbReference type="SAM" id="Phobius"/>
    </source>
</evidence>
<proteinExistence type="predicted"/>